<gene>
    <name evidence="6" type="ORF">OCTVUL_1B019365</name>
</gene>
<feature type="transmembrane region" description="Helical" evidence="5">
    <location>
        <begin position="687"/>
        <end position="710"/>
    </location>
</feature>
<keyword evidence="2 5" id="KW-0812">Transmembrane</keyword>
<reference evidence="6" key="1">
    <citation type="submission" date="2023-08" db="EMBL/GenBank/DDBJ databases">
        <authorList>
            <person name="Alioto T."/>
            <person name="Alioto T."/>
            <person name="Gomez Garrido J."/>
        </authorList>
    </citation>
    <scope>NUCLEOTIDE SEQUENCE</scope>
</reference>
<organism evidence="6 7">
    <name type="scientific">Octopus vulgaris</name>
    <name type="common">Common octopus</name>
    <dbReference type="NCBI Taxonomy" id="6645"/>
    <lineage>
        <taxon>Eukaryota</taxon>
        <taxon>Metazoa</taxon>
        <taxon>Spiralia</taxon>
        <taxon>Lophotrochozoa</taxon>
        <taxon>Mollusca</taxon>
        <taxon>Cephalopoda</taxon>
        <taxon>Coleoidea</taxon>
        <taxon>Octopodiformes</taxon>
        <taxon>Octopoda</taxon>
        <taxon>Incirrata</taxon>
        <taxon>Octopodidae</taxon>
        <taxon>Octopus</taxon>
    </lineage>
</organism>
<dbReference type="InterPro" id="IPR036259">
    <property type="entry name" value="MFS_trans_sf"/>
</dbReference>
<feature type="transmembrane region" description="Helical" evidence="5">
    <location>
        <begin position="375"/>
        <end position="399"/>
    </location>
</feature>
<dbReference type="Gene3D" id="1.20.1250.20">
    <property type="entry name" value="MFS general substrate transporter like domains"/>
    <property type="match status" value="3"/>
</dbReference>
<keyword evidence="3 5" id="KW-1133">Transmembrane helix</keyword>
<feature type="transmembrane region" description="Helical" evidence="5">
    <location>
        <begin position="716"/>
        <end position="736"/>
    </location>
</feature>
<dbReference type="EMBL" id="OX597824">
    <property type="protein sequence ID" value="CAI9729663.1"/>
    <property type="molecule type" value="Genomic_DNA"/>
</dbReference>
<evidence type="ECO:0000313" key="6">
    <source>
        <dbReference type="EMBL" id="CAI9729663.1"/>
    </source>
</evidence>
<feature type="transmembrane region" description="Helical" evidence="5">
    <location>
        <begin position="344"/>
        <end position="363"/>
    </location>
</feature>
<feature type="transmembrane region" description="Helical" evidence="5">
    <location>
        <begin position="210"/>
        <end position="234"/>
    </location>
</feature>
<feature type="transmembrane region" description="Helical" evidence="5">
    <location>
        <begin position="406"/>
        <end position="426"/>
    </location>
</feature>
<protein>
    <submittedName>
        <fullName evidence="6">Solute carrier family 22 member 7-like</fullName>
    </submittedName>
</protein>
<feature type="transmembrane region" description="Helical" evidence="5">
    <location>
        <begin position="653"/>
        <end position="675"/>
    </location>
</feature>
<dbReference type="Pfam" id="PF07690">
    <property type="entry name" value="MFS_1"/>
    <property type="match status" value="1"/>
</dbReference>
<keyword evidence="7" id="KW-1185">Reference proteome</keyword>
<dbReference type="SUPFAM" id="SSF103473">
    <property type="entry name" value="MFS general substrate transporter"/>
    <property type="match status" value="3"/>
</dbReference>
<dbReference type="PANTHER" id="PTHR24064">
    <property type="entry name" value="SOLUTE CARRIER FAMILY 22 MEMBER"/>
    <property type="match status" value="1"/>
</dbReference>
<accession>A0AA36B887</accession>
<feature type="transmembrane region" description="Helical" evidence="5">
    <location>
        <begin position="240"/>
        <end position="259"/>
    </location>
</feature>
<sequence length="1227" mass="141812">MAVDVDTVLLNLSEKGFFQVTQFIAACISMVPVAVSLLKIVFIGFVPKSKCAELNITQLYDYGYENNDTHDIQYGACHIHIFSLTGDGTNHTLSCINGYSYEENKDLSFVSEWDLVCGKAGLSELTQTLYSVGGLVGSLTMPYFSDTRGRKPILVISNILILISSISSSLSSNYYAFVVFRLLEGLFTQGLLVSAYTLMLELFPVKNRTLMCGMTGVTWGICVLPLAPIAYLLRNYSWRVNVQVFCIFHAMALFHYWYLEESIRWLLNNGDLEKSKKIIKRAAKENKVDFDTVWENSVQTTVMVPLNIADDNENRTLEVEITPKNAAVKQEGFHTIFKDPLARVLTLIIFINGLMNSLTYNGLYMTSHSLAGNRFLNFTLVSFTEILGNTTMAILLFRLQRRVTMALFQGLSGVALFVAVTVTYLGDGSKLYSILNTIFSLFGMFGISASYCVIWLYAPEIYPTNLRNIGLGFLTLSGNMGNMVSPYSRLLILGVPYRFGGRTMVLYPLKEAFSCYHLVRSSIPTSRCANLNRSQLYDYGYENNYTHDVVYEKCRIRIISRNSKSSNRTLACINGYTYDEGKHQSFVSEWDLVCDKSALSELTQTFYSVGGLVGALTLPHFSDTKGRKPVLVINNILLLILSMSSSFSPNYYVFVVFRVLEGICVQGLAVATYALMLELFPVSSRTLMSGLTGVTWAMCVLPIAPVAYLFRNYSWRILNVVYSSCHFMAFFQLWYLEESLRWLVTNGDVERSKKVIKRAAKENGVDFDLVWEKLETILIPLATIKNKNSRRSREKLKHQQEVHERCDLHCRIYDISQFGRNIGLGFLTLSANFGTMLSPYSRILVRFIPEAKCATLNMSQLQEYGYRSNETHEIVYEACQININSLDGSGKNKSLECINGYNYGDEKYSSVWDLVCDKAGLAELTQTLFAVGGVVGSLSMPYFSDTRGRKPILVLSGILTLIVSVGSSFSPNYIVFTVLRGLEGIFIQSISSYAGHYKVDHYKVDHYEVDHYEVDHYEVDYYEVDHYEVDHYEVDHYEVDHYKVDHYKVDHYKVHHYKVDHYKADHYEVHHYKVDHYKVDHYKVDHYKVDHYKVDHYKVDHYKVDHYEVDHYKVDHYEVDHYKIDYYEVEHYKVDHYKVDHYKVDHYEVDHYEVDHYKIDYYEVEHYKVHHYKVDHYKVDHYEVDHYEVDHYEVDHYKVDHYEVDHYEVDHYEVDHYKADYYEVEHF</sequence>
<evidence type="ECO:0000256" key="3">
    <source>
        <dbReference type="ARBA" id="ARBA00022989"/>
    </source>
</evidence>
<keyword evidence="4 5" id="KW-0472">Membrane</keyword>
<dbReference type="GO" id="GO:0022857">
    <property type="term" value="F:transmembrane transporter activity"/>
    <property type="evidence" value="ECO:0007669"/>
    <property type="project" value="InterPro"/>
</dbReference>
<evidence type="ECO:0000313" key="7">
    <source>
        <dbReference type="Proteomes" id="UP001162480"/>
    </source>
</evidence>
<evidence type="ECO:0000256" key="5">
    <source>
        <dbReference type="SAM" id="Phobius"/>
    </source>
</evidence>
<evidence type="ECO:0000256" key="2">
    <source>
        <dbReference type="ARBA" id="ARBA00022692"/>
    </source>
</evidence>
<feature type="transmembrane region" description="Helical" evidence="5">
    <location>
        <begin position="176"/>
        <end position="198"/>
    </location>
</feature>
<evidence type="ECO:0000256" key="1">
    <source>
        <dbReference type="ARBA" id="ARBA00004141"/>
    </source>
</evidence>
<dbReference type="Pfam" id="PF00083">
    <property type="entry name" value="Sugar_tr"/>
    <property type="match status" value="2"/>
</dbReference>
<comment type="subcellular location">
    <subcellularLocation>
        <location evidence="1">Membrane</location>
        <topology evidence="1">Multi-pass membrane protein</topology>
    </subcellularLocation>
</comment>
<feature type="transmembrane region" description="Helical" evidence="5">
    <location>
        <begin position="20"/>
        <end position="46"/>
    </location>
</feature>
<feature type="transmembrane region" description="Helical" evidence="5">
    <location>
        <begin position="438"/>
        <end position="458"/>
    </location>
</feature>
<dbReference type="InterPro" id="IPR005828">
    <property type="entry name" value="MFS_sugar_transport-like"/>
</dbReference>
<dbReference type="GO" id="GO:0016020">
    <property type="term" value="C:membrane"/>
    <property type="evidence" value="ECO:0007669"/>
    <property type="project" value="UniProtKB-SubCell"/>
</dbReference>
<evidence type="ECO:0000256" key="4">
    <source>
        <dbReference type="ARBA" id="ARBA00023136"/>
    </source>
</evidence>
<dbReference type="AlphaFoldDB" id="A0AA36B887"/>
<name>A0AA36B887_OCTVU</name>
<feature type="transmembrane region" description="Helical" evidence="5">
    <location>
        <begin position="153"/>
        <end position="170"/>
    </location>
</feature>
<dbReference type="InterPro" id="IPR011701">
    <property type="entry name" value="MFS"/>
</dbReference>
<proteinExistence type="predicted"/>
<dbReference type="Proteomes" id="UP001162480">
    <property type="component" value="Chromosome 11"/>
</dbReference>